<comment type="similarity">
    <text evidence="2">Belongs to the SSU72 phosphatase family.</text>
</comment>
<organism evidence="11 12">
    <name type="scientific">Monodon monoceros</name>
    <name type="common">Narwhal</name>
    <name type="synonym">Ceratodon monodon</name>
    <dbReference type="NCBI Taxonomy" id="40151"/>
    <lineage>
        <taxon>Eukaryota</taxon>
        <taxon>Metazoa</taxon>
        <taxon>Chordata</taxon>
        <taxon>Craniata</taxon>
        <taxon>Vertebrata</taxon>
        <taxon>Euteleostomi</taxon>
        <taxon>Mammalia</taxon>
        <taxon>Eutheria</taxon>
        <taxon>Laurasiatheria</taxon>
        <taxon>Artiodactyla</taxon>
        <taxon>Whippomorpha</taxon>
        <taxon>Cetacea</taxon>
        <taxon>Odontoceti</taxon>
        <taxon>Monodontidae</taxon>
        <taxon>Monodon</taxon>
    </lineage>
</organism>
<feature type="region of interest" description="Disordered" evidence="10">
    <location>
        <begin position="409"/>
        <end position="464"/>
    </location>
</feature>
<keyword evidence="5" id="KW-0378">Hydrolase</keyword>
<reference evidence="12" key="1">
    <citation type="journal article" date="2019" name="IScience">
        <title>Narwhal Genome Reveals Long-Term Low Genetic Diversity despite Current Large Abundance Size.</title>
        <authorList>
            <person name="Westbury M.V."/>
            <person name="Petersen B."/>
            <person name="Garde E."/>
            <person name="Heide-Jorgensen M.P."/>
            <person name="Lorenzen E.D."/>
        </authorList>
    </citation>
    <scope>NUCLEOTIDE SEQUENCE [LARGE SCALE GENOMIC DNA]</scope>
</reference>
<sequence length="654" mass="73335">IYKQMYTTLTGKVKNARAGMEPYTPWEEMRESNPIQKIQDCKYPFDVNSTCEESIFNRIVEDLCAREQETCQTVHLINVDTDDTLEDTTLGALIICELCQRLQHVDDLEDHLAQLLLAVEGKTGRSFLHMYTSWKSWMEAVFSLASESPQSPAVWLESQVATTMPSSSLWVAMVCMSNMNRSMEAHSILMKKGFSVKSFGAGSLPSAPEVHSSGWESQGAAIMPSSPLRVAVVCMSNMNRSMEAHSILMKKGFNVKSFGVGSCVRLPGRAGNLPVVYDFSTTYEQMSKDLLRKDGERYRSNGVLHILGRNERIKPHPERFQECRDPFDVIFTCQEAVYDRVVADLCTREQETCQPVHVINVDIDDTLEDATLGSLIICELCQGLQQTDDMESSLAELLLAAEGKTGRSFLHTSPLSKPNRELSQSSIKNSPTAGRLGELDPAGQPPGFRVPSAPEVHSSGWESQGATIMPSSPLRVAVVCMRNINRSMEAHSILRKKSFSVRYFGMGSLIRFPRLVPKEPVAYDFSTSCNMMHKDLSWNGVLHILKRNDRIKPHPERFQECRDPFDVIFTCAERVYNRVLADMCARDQETWQPVHVINVDIEDTLELATLGSLIICELCQGLQQAEDMEGSLAELLQAEKEKTGGNFLHTVCFY</sequence>
<dbReference type="EC" id="3.1.3.16" evidence="3"/>
<dbReference type="PANTHER" id="PTHR20383">
    <property type="entry name" value="RNA POLYMERASE II SUBUNIT A C-TERMINAL DOMAIN PHOSPHATASE"/>
    <property type="match status" value="1"/>
</dbReference>
<accession>A0A4U1EJ64</accession>
<evidence type="ECO:0000313" key="12">
    <source>
        <dbReference type="Proteomes" id="UP000308365"/>
    </source>
</evidence>
<protein>
    <recommendedName>
        <fullName evidence="3">protein-serine/threonine phosphatase</fullName>
        <ecNumber evidence="3">3.1.3.16</ecNumber>
    </recommendedName>
</protein>
<evidence type="ECO:0000256" key="9">
    <source>
        <dbReference type="ARBA" id="ARBA00048336"/>
    </source>
</evidence>
<dbReference type="EMBL" id="RWIC01001327">
    <property type="protein sequence ID" value="TKC36295.1"/>
    <property type="molecule type" value="Genomic_DNA"/>
</dbReference>
<evidence type="ECO:0000256" key="7">
    <source>
        <dbReference type="ARBA" id="ARBA00023242"/>
    </source>
</evidence>
<comment type="subcellular location">
    <subcellularLocation>
        <location evidence="1">Nucleus</location>
    </subcellularLocation>
</comment>
<evidence type="ECO:0000313" key="11">
    <source>
        <dbReference type="EMBL" id="TKC36295.1"/>
    </source>
</evidence>
<evidence type="ECO:0000256" key="4">
    <source>
        <dbReference type="ARBA" id="ARBA00022664"/>
    </source>
</evidence>
<feature type="compositionally biased region" description="Polar residues" evidence="10">
    <location>
        <begin position="410"/>
        <end position="432"/>
    </location>
</feature>
<keyword evidence="6" id="KW-0904">Protein phosphatase</keyword>
<evidence type="ECO:0000256" key="8">
    <source>
        <dbReference type="ARBA" id="ARBA00047761"/>
    </source>
</evidence>
<gene>
    <name evidence="11" type="ORF">EI555_012151</name>
</gene>
<dbReference type="InterPro" id="IPR006811">
    <property type="entry name" value="RNA_pol_II_suA"/>
</dbReference>
<dbReference type="GO" id="GO:0008420">
    <property type="term" value="F:RNA polymerase II CTD heptapeptide repeat phosphatase activity"/>
    <property type="evidence" value="ECO:0007669"/>
    <property type="project" value="UniProtKB-ARBA"/>
</dbReference>
<dbReference type="Pfam" id="PF04722">
    <property type="entry name" value="Ssu72"/>
    <property type="match status" value="4"/>
</dbReference>
<evidence type="ECO:0000256" key="2">
    <source>
        <dbReference type="ARBA" id="ARBA00008978"/>
    </source>
</evidence>
<dbReference type="AlphaFoldDB" id="A0A4U1EJ64"/>
<keyword evidence="4" id="KW-0507">mRNA processing</keyword>
<feature type="non-terminal residue" evidence="11">
    <location>
        <position position="1"/>
    </location>
</feature>
<evidence type="ECO:0000256" key="6">
    <source>
        <dbReference type="ARBA" id="ARBA00022912"/>
    </source>
</evidence>
<dbReference type="Proteomes" id="UP000308365">
    <property type="component" value="Unassembled WGS sequence"/>
</dbReference>
<name>A0A4U1EJ64_MONMO</name>
<dbReference type="Gene3D" id="3.40.50.2300">
    <property type="match status" value="6"/>
</dbReference>
<keyword evidence="7" id="KW-0539">Nucleus</keyword>
<comment type="catalytic activity">
    <reaction evidence="9">
        <text>O-phospho-L-threonyl-[protein] + H2O = L-threonyl-[protein] + phosphate</text>
        <dbReference type="Rhea" id="RHEA:47004"/>
        <dbReference type="Rhea" id="RHEA-COMP:11060"/>
        <dbReference type="Rhea" id="RHEA-COMP:11605"/>
        <dbReference type="ChEBI" id="CHEBI:15377"/>
        <dbReference type="ChEBI" id="CHEBI:30013"/>
        <dbReference type="ChEBI" id="CHEBI:43474"/>
        <dbReference type="ChEBI" id="CHEBI:61977"/>
        <dbReference type="EC" id="3.1.3.16"/>
    </reaction>
</comment>
<proteinExistence type="inferred from homology"/>
<evidence type="ECO:0000256" key="10">
    <source>
        <dbReference type="SAM" id="MobiDB-lite"/>
    </source>
</evidence>
<comment type="catalytic activity">
    <reaction evidence="8">
        <text>O-phospho-L-seryl-[protein] + H2O = L-seryl-[protein] + phosphate</text>
        <dbReference type="Rhea" id="RHEA:20629"/>
        <dbReference type="Rhea" id="RHEA-COMP:9863"/>
        <dbReference type="Rhea" id="RHEA-COMP:11604"/>
        <dbReference type="ChEBI" id="CHEBI:15377"/>
        <dbReference type="ChEBI" id="CHEBI:29999"/>
        <dbReference type="ChEBI" id="CHEBI:43474"/>
        <dbReference type="ChEBI" id="CHEBI:83421"/>
        <dbReference type="EC" id="3.1.3.16"/>
    </reaction>
</comment>
<dbReference type="FunFam" id="3.40.50.2300:FF:000039">
    <property type="entry name" value="RNA polymerase II subunit A C-terminal domain phosphatase"/>
    <property type="match status" value="1"/>
</dbReference>
<evidence type="ECO:0000256" key="5">
    <source>
        <dbReference type="ARBA" id="ARBA00022801"/>
    </source>
</evidence>
<dbReference type="GO" id="GO:0005634">
    <property type="term" value="C:nucleus"/>
    <property type="evidence" value="ECO:0007669"/>
    <property type="project" value="UniProtKB-SubCell"/>
</dbReference>
<dbReference type="FunFam" id="3.40.50.2300:FF:000066">
    <property type="entry name" value="RNA polymerase II subunit A C-terminal domain phosphatase SSU72"/>
    <property type="match status" value="2"/>
</dbReference>
<dbReference type="GO" id="GO:0031124">
    <property type="term" value="P:mRNA 3'-end processing"/>
    <property type="evidence" value="ECO:0007669"/>
    <property type="project" value="UniProtKB-ARBA"/>
</dbReference>
<comment type="caution">
    <text evidence="11">The sequence shown here is derived from an EMBL/GenBank/DDBJ whole genome shotgun (WGS) entry which is preliminary data.</text>
</comment>
<evidence type="ECO:0000256" key="3">
    <source>
        <dbReference type="ARBA" id="ARBA00013081"/>
    </source>
</evidence>
<evidence type="ECO:0000256" key="1">
    <source>
        <dbReference type="ARBA" id="ARBA00004123"/>
    </source>
</evidence>